<reference evidence="2" key="2">
    <citation type="submission" date="2025-08" db="UniProtKB">
        <authorList>
            <consortium name="RefSeq"/>
        </authorList>
    </citation>
    <scope>IDENTIFICATION</scope>
    <source>
        <tissue evidence="2">Leaf</tissue>
    </source>
</reference>
<sequence length="926" mass="104604">MSTANENNQLNPQGGTPPLLSQTGSPQRSRGGSPERSTSHVDDQQGDEQTVEQGALKKLIAGHVNSALQAFVRGFPNAPQSPSQVNKTTLEDPHLGFDNSRETIEGQNDPIEQIPGVPPVIKRVDIDKYSKQLWKPSAVPLPIPKKFKISDISKYDGMTDPRYHVTAFTIGVKGNDLTKQEIESVLDKKFGETLKKGALTCFNVSTSELVSILRGMGDKVQWPKEMRSDPSKRNPDFLCEFHNDHGHRITDCRLLQGEVEHLSKQVYLTDMFSEKGRQSYMKNKQELPKPPSPKRTVNVITVVDEVNGVTYTAAKKMSKVTVTHGKRVHQVLDGDSITFNDEDADSLMIPHNDALVISLLVHDTNVKRVLIDPGSSINIILLRVMKKMQANDMVIPKARSLAGFDNSSVITKGEVLLTKFDEGVVKDTKFQVVDADMAYNIILEDHGFTTWRLSHPHYIRLSNFLHYGESVKSVKINKLQEIKAFEEIPEILTSKKEMQRLTRRIAARGRFISKSSEKSFKFFSVLKKQNQFEWTDECQQALKDLKLYLSNTPLLAKPKDDEMLLIYLAVSSVVLVREDKEQIVIQSDSQLVVNQMQGTYVAREARMQQYLEKVRELLRQFQSWKAVQIPREENAEANALANLVSATDVTNAENAIVIHLFHLALDQDKSEYGILPKDKKKSQLLRQKVAWYCLIRGSLYQKMFGGPLAWCLGPSQMEYVMREVHEGHCGNHVGGRSLIKRITSAPYYPAANGQDESTNKVIINNLKKRLLEPKGKWPEVLPGVLWAYRTIAKTSMGETPFSLVYGAEALIPVEIGEPSIRYTHLTEEANKEEMRVNLDLLEERREASLIRMAAQKQMIERYYNRKANLRYFKIGNFVLKKIFRSTKAANAGKLSPNWEGPYRVKGIDGKGAYELETIDGKVLSSN</sequence>
<dbReference type="Proteomes" id="UP000790787">
    <property type="component" value="Chromosome 19"/>
</dbReference>
<gene>
    <name evidence="2" type="primary">LOC142173599</name>
</gene>
<dbReference type="RefSeq" id="XP_075095324.1">
    <property type="nucleotide sequence ID" value="XM_075239223.1"/>
</dbReference>
<keyword evidence="1" id="KW-1185">Reference proteome</keyword>
<evidence type="ECO:0000313" key="1">
    <source>
        <dbReference type="Proteomes" id="UP000790787"/>
    </source>
</evidence>
<proteinExistence type="predicted"/>
<reference evidence="1" key="1">
    <citation type="journal article" date="2014" name="Nat. Commun.">
        <title>The tobacco genome sequence and its comparison with those of tomato and potato.</title>
        <authorList>
            <person name="Sierro N."/>
            <person name="Battey J.N."/>
            <person name="Ouadi S."/>
            <person name="Bakaher N."/>
            <person name="Bovet L."/>
            <person name="Willig A."/>
            <person name="Goepfert S."/>
            <person name="Peitsch M.C."/>
            <person name="Ivanov N.V."/>
        </authorList>
    </citation>
    <scope>NUCLEOTIDE SEQUENCE [LARGE SCALE GENOMIC DNA]</scope>
</reference>
<protein>
    <submittedName>
        <fullName evidence="2">Uncharacterized protein LOC142173599</fullName>
    </submittedName>
</protein>
<name>A0AC58TDN1_TOBAC</name>
<evidence type="ECO:0000313" key="2">
    <source>
        <dbReference type="RefSeq" id="XP_075095324.1"/>
    </source>
</evidence>
<accession>A0AC58TDN1</accession>
<organism evidence="1 2">
    <name type="scientific">Nicotiana tabacum</name>
    <name type="common">Common tobacco</name>
    <dbReference type="NCBI Taxonomy" id="4097"/>
    <lineage>
        <taxon>Eukaryota</taxon>
        <taxon>Viridiplantae</taxon>
        <taxon>Streptophyta</taxon>
        <taxon>Embryophyta</taxon>
        <taxon>Tracheophyta</taxon>
        <taxon>Spermatophyta</taxon>
        <taxon>Magnoliopsida</taxon>
        <taxon>eudicotyledons</taxon>
        <taxon>Gunneridae</taxon>
        <taxon>Pentapetalae</taxon>
        <taxon>asterids</taxon>
        <taxon>lamiids</taxon>
        <taxon>Solanales</taxon>
        <taxon>Solanaceae</taxon>
        <taxon>Nicotianoideae</taxon>
        <taxon>Nicotianeae</taxon>
        <taxon>Nicotiana</taxon>
    </lineage>
</organism>